<evidence type="ECO:0000259" key="8">
    <source>
        <dbReference type="Pfam" id="PF00248"/>
    </source>
</evidence>
<dbReference type="Gene3D" id="3.20.20.100">
    <property type="entry name" value="NADP-dependent oxidoreductase domain"/>
    <property type="match status" value="1"/>
</dbReference>
<dbReference type="Proteomes" id="UP000249402">
    <property type="component" value="Unassembled WGS sequence"/>
</dbReference>
<dbReference type="OrthoDB" id="5772781at2759"/>
<comment type="function">
    <text evidence="4">Catalyzes the initial reaction in the xylose utilization pathway by reducing D-xylose into xylitol. Xylose is a major component of hemicelluloses such as xylan. Most fungi utilize D-xylose via three enzymatic reactions, xylose reductase (XR), xylitol dehydrogenase (XDH), and xylulokinase, to form xylulose 5-phosphate, which enters pentose phosphate pathway.</text>
</comment>
<comment type="catalytic activity">
    <reaction evidence="7">
        <text>xylitol + NAD(+) = D-xylose + NADH + H(+)</text>
        <dbReference type="Rhea" id="RHEA:27441"/>
        <dbReference type="ChEBI" id="CHEBI:15378"/>
        <dbReference type="ChEBI" id="CHEBI:17151"/>
        <dbReference type="ChEBI" id="CHEBI:53455"/>
        <dbReference type="ChEBI" id="CHEBI:57540"/>
        <dbReference type="ChEBI" id="CHEBI:57945"/>
        <dbReference type="EC" id="1.1.1.307"/>
    </reaction>
</comment>
<gene>
    <name evidence="9" type="ORF">BO80DRAFT_368900</name>
</gene>
<dbReference type="GeneID" id="37221228"/>
<feature type="domain" description="NADP-dependent oxidoreductase" evidence="8">
    <location>
        <begin position="347"/>
        <end position="609"/>
    </location>
</feature>
<dbReference type="InterPro" id="IPR020471">
    <property type="entry name" value="AKR"/>
</dbReference>
<comment type="catalytic activity">
    <reaction evidence="6">
        <text>N(6)-D-ribulosyl-L-lysyl-[protein] + ATP = N(6)-(3-O-phospho-D-ribulosyl)-L-lysyl-[protein] + ADP + H(+)</text>
        <dbReference type="Rhea" id="RHEA:48432"/>
        <dbReference type="Rhea" id="RHEA-COMP:12103"/>
        <dbReference type="Rhea" id="RHEA-COMP:12104"/>
        <dbReference type="ChEBI" id="CHEBI:15378"/>
        <dbReference type="ChEBI" id="CHEBI:30616"/>
        <dbReference type="ChEBI" id="CHEBI:90418"/>
        <dbReference type="ChEBI" id="CHEBI:90420"/>
        <dbReference type="ChEBI" id="CHEBI:456216"/>
        <dbReference type="EC" id="2.7.1.172"/>
    </reaction>
    <physiologicalReaction direction="left-to-right" evidence="6">
        <dbReference type="Rhea" id="RHEA:48433"/>
    </physiologicalReaction>
</comment>
<dbReference type="SUPFAM" id="SSF56112">
    <property type="entry name" value="Protein kinase-like (PK-like)"/>
    <property type="match status" value="1"/>
</dbReference>
<evidence type="ECO:0000256" key="3">
    <source>
        <dbReference type="ARBA" id="ARBA00023002"/>
    </source>
</evidence>
<dbReference type="STRING" id="1448316.A0A395GIT8"/>
<dbReference type="RefSeq" id="XP_025569708.1">
    <property type="nucleotide sequence ID" value="XM_025716363.1"/>
</dbReference>
<dbReference type="Pfam" id="PF03881">
    <property type="entry name" value="Fructosamin_kin"/>
    <property type="match status" value="1"/>
</dbReference>
<comment type="catalytic activity">
    <reaction evidence="5">
        <text>xylitol + NADP(+) = D-xylose + NADPH + H(+)</text>
        <dbReference type="Rhea" id="RHEA:27445"/>
        <dbReference type="ChEBI" id="CHEBI:15378"/>
        <dbReference type="ChEBI" id="CHEBI:17151"/>
        <dbReference type="ChEBI" id="CHEBI:53455"/>
        <dbReference type="ChEBI" id="CHEBI:57783"/>
        <dbReference type="ChEBI" id="CHEBI:58349"/>
        <dbReference type="EC" id="1.1.1.307"/>
    </reaction>
</comment>
<evidence type="ECO:0000313" key="10">
    <source>
        <dbReference type="Proteomes" id="UP000249402"/>
    </source>
</evidence>
<dbReference type="GO" id="GO:0016616">
    <property type="term" value="F:oxidoreductase activity, acting on the CH-OH group of donors, NAD or NADP as acceptor"/>
    <property type="evidence" value="ECO:0007669"/>
    <property type="project" value="UniProtKB-ARBA"/>
</dbReference>
<dbReference type="InterPro" id="IPR011009">
    <property type="entry name" value="Kinase-like_dom_sf"/>
</dbReference>
<dbReference type="VEuPathDB" id="FungiDB:BO80DRAFT_368900"/>
<dbReference type="CDD" id="cd19071">
    <property type="entry name" value="AKR_AKR1-5-like"/>
    <property type="match status" value="1"/>
</dbReference>
<dbReference type="PANTHER" id="PTHR43827:SF3">
    <property type="entry name" value="NADP-DEPENDENT OXIDOREDUCTASE DOMAIN-CONTAINING PROTEIN"/>
    <property type="match status" value="1"/>
</dbReference>
<keyword evidence="10" id="KW-1185">Reference proteome</keyword>
<dbReference type="InterPro" id="IPR018170">
    <property type="entry name" value="Aldo/ket_reductase_CS"/>
</dbReference>
<protein>
    <recommendedName>
        <fullName evidence="8">NADP-dependent oxidoreductase domain-containing protein</fullName>
    </recommendedName>
</protein>
<dbReference type="AlphaFoldDB" id="A0A395GIT8"/>
<dbReference type="PROSITE" id="PS00062">
    <property type="entry name" value="ALDOKETO_REDUCTASE_2"/>
    <property type="match status" value="1"/>
</dbReference>
<evidence type="ECO:0000256" key="2">
    <source>
        <dbReference type="ARBA" id="ARBA00022857"/>
    </source>
</evidence>
<dbReference type="InterPro" id="IPR016477">
    <property type="entry name" value="Fructo-/Ketosamine-3-kinase"/>
</dbReference>
<dbReference type="SUPFAM" id="SSF51430">
    <property type="entry name" value="NAD(P)-linked oxidoreductase"/>
    <property type="match status" value="1"/>
</dbReference>
<name>A0A395GIT8_9EURO</name>
<evidence type="ECO:0000313" key="9">
    <source>
        <dbReference type="EMBL" id="RAK95380.1"/>
    </source>
</evidence>
<evidence type="ECO:0000256" key="1">
    <source>
        <dbReference type="ARBA" id="ARBA00007905"/>
    </source>
</evidence>
<dbReference type="InterPro" id="IPR023210">
    <property type="entry name" value="NADP_OxRdtase_dom"/>
</dbReference>
<dbReference type="EMBL" id="KZ824494">
    <property type="protein sequence ID" value="RAK95380.1"/>
    <property type="molecule type" value="Genomic_DNA"/>
</dbReference>
<keyword evidence="2" id="KW-0521">NADP</keyword>
<proteinExistence type="inferred from homology"/>
<dbReference type="GO" id="GO:0102193">
    <property type="term" value="F:protein-ribulosamine 3-kinase activity"/>
    <property type="evidence" value="ECO:0007669"/>
    <property type="project" value="UniProtKB-EC"/>
</dbReference>
<organism evidence="9 10">
    <name type="scientific">Aspergillus ibericus CBS 121593</name>
    <dbReference type="NCBI Taxonomy" id="1448316"/>
    <lineage>
        <taxon>Eukaryota</taxon>
        <taxon>Fungi</taxon>
        <taxon>Dikarya</taxon>
        <taxon>Ascomycota</taxon>
        <taxon>Pezizomycotina</taxon>
        <taxon>Eurotiomycetes</taxon>
        <taxon>Eurotiomycetidae</taxon>
        <taxon>Eurotiales</taxon>
        <taxon>Aspergillaceae</taxon>
        <taxon>Aspergillus</taxon>
        <taxon>Aspergillus subgen. Circumdati</taxon>
    </lineage>
</organism>
<dbReference type="InterPro" id="IPR036812">
    <property type="entry name" value="NAD(P)_OxRdtase_dom_sf"/>
</dbReference>
<evidence type="ECO:0000256" key="6">
    <source>
        <dbReference type="ARBA" id="ARBA00048655"/>
    </source>
</evidence>
<dbReference type="Gene3D" id="3.90.1200.10">
    <property type="match status" value="1"/>
</dbReference>
<accession>A0A395GIT8</accession>
<evidence type="ECO:0000256" key="5">
    <source>
        <dbReference type="ARBA" id="ARBA00047534"/>
    </source>
</evidence>
<dbReference type="PANTHER" id="PTHR43827">
    <property type="entry name" value="2,5-DIKETO-D-GLUCONIC ACID REDUCTASE"/>
    <property type="match status" value="1"/>
</dbReference>
<reference evidence="9 10" key="1">
    <citation type="submission" date="2018-02" db="EMBL/GenBank/DDBJ databases">
        <title>The genomes of Aspergillus section Nigri reveals drivers in fungal speciation.</title>
        <authorList>
            <consortium name="DOE Joint Genome Institute"/>
            <person name="Vesth T.C."/>
            <person name="Nybo J."/>
            <person name="Theobald S."/>
            <person name="Brandl J."/>
            <person name="Frisvad J.C."/>
            <person name="Nielsen K.F."/>
            <person name="Lyhne E.K."/>
            <person name="Kogle M.E."/>
            <person name="Kuo A."/>
            <person name="Riley R."/>
            <person name="Clum A."/>
            <person name="Nolan M."/>
            <person name="Lipzen A."/>
            <person name="Salamov A."/>
            <person name="Henrissat B."/>
            <person name="Wiebenga A."/>
            <person name="De vries R.P."/>
            <person name="Grigoriev I.V."/>
            <person name="Mortensen U.H."/>
            <person name="Andersen M.R."/>
            <person name="Baker S.E."/>
        </authorList>
    </citation>
    <scope>NUCLEOTIDE SEQUENCE [LARGE SCALE GENOMIC DNA]</scope>
    <source>
        <strain evidence="9 10">CBS 121593</strain>
    </source>
</reference>
<dbReference type="PRINTS" id="PR00069">
    <property type="entry name" value="ALDKETRDTASE"/>
</dbReference>
<comment type="similarity">
    <text evidence="1">Belongs to the aldo/keto reductase family.</text>
</comment>
<evidence type="ECO:0000256" key="4">
    <source>
        <dbReference type="ARBA" id="ARBA00025065"/>
    </source>
</evidence>
<sequence length="643" mass="72624">MGSVIETDDLSTKTTVDSVVLSEIPLFRRPLSVVSHGSSAWAHSYKIDVEGENEIESYFMKVSMGDHGREALKGEFESTSAIHAIVGNSTPKPIGWGSFKSLLGAHYYFCQFYELAEELPEPVEFCEKVAFLHSTSEAPNGKFGFHVVTYNGDLPQDNRYADTWEEFFINGFRHMINMNIERGGPWVELEGLDTAMVEKVIPRLLRPMETAGRSIKPSLVHGDLWCGNAAIDMATNSPLIYDPASFYAHNEYELGNWRPERNKFSRSYFNAYHSHIPKSAPEDDYDDRNALYSMRFNLQAAALFPDVTSFRESVTDEMKRLIAKYPGGYEDYMENTSVGLGTFRGDAGNASVKETVLNALRCGYRHIDNASAYGNEQDVGEAIKESGIPREEIIVTTKLAQTWHGASDDERALDRSLKFLQLDYVDIYLMHFPHAYSPGPDNSTIRHPNGKPVIDYEMSWNYTFTWAAMEKLVEKGKAKSIGVSNFNILKLKKLLEFAKIPPLVNQVELHPYLPQVDLVHFCTQQGIHVMAHQPLGGKPVAAVNPNADRLGPLSDPDIAARYRRSAAQIILSWIVQRNIFVIPKTVQEAWLLENRDLIRLLDEDMAEILNLSKVRGEIRYLDPKDHIGFDIFDELNDQPVQVA</sequence>
<evidence type="ECO:0000256" key="7">
    <source>
        <dbReference type="ARBA" id="ARBA00049485"/>
    </source>
</evidence>
<keyword evidence="3" id="KW-0560">Oxidoreductase</keyword>
<dbReference type="Pfam" id="PF00248">
    <property type="entry name" value="Aldo_ket_red"/>
    <property type="match status" value="1"/>
</dbReference>